<feature type="region of interest" description="Disordered" evidence="1">
    <location>
        <begin position="1"/>
        <end position="25"/>
    </location>
</feature>
<accession>A0AAN9L7W0</accession>
<evidence type="ECO:0000256" key="1">
    <source>
        <dbReference type="SAM" id="MobiDB-lite"/>
    </source>
</evidence>
<reference evidence="2 3" key="1">
    <citation type="submission" date="2024-01" db="EMBL/GenBank/DDBJ databases">
        <title>The genomes of 5 underutilized Papilionoideae crops provide insights into root nodulation and disease resistanc.</title>
        <authorList>
            <person name="Jiang F."/>
        </authorList>
    </citation>
    <scope>NUCLEOTIDE SEQUENCE [LARGE SCALE GENOMIC DNA]</scope>
    <source>
        <strain evidence="2">LVBAO_FW01</strain>
        <tissue evidence="2">Leaves</tissue>
    </source>
</reference>
<evidence type="ECO:0000313" key="2">
    <source>
        <dbReference type="EMBL" id="KAK7329319.1"/>
    </source>
</evidence>
<gene>
    <name evidence="2" type="ORF">VNO77_23475</name>
</gene>
<evidence type="ECO:0000313" key="3">
    <source>
        <dbReference type="Proteomes" id="UP001367508"/>
    </source>
</evidence>
<keyword evidence="3" id="KW-1185">Reference proteome</keyword>
<sequence>MLHTGVDDDDGDVDDDGCFREQRGSSRRRRWILVRSYQVFLISYREAIRFSQEDLQQVSTTVPWISFYSD</sequence>
<dbReference type="AlphaFoldDB" id="A0AAN9L7W0"/>
<organism evidence="2 3">
    <name type="scientific">Canavalia gladiata</name>
    <name type="common">Sword bean</name>
    <name type="synonym">Dolichos gladiatus</name>
    <dbReference type="NCBI Taxonomy" id="3824"/>
    <lineage>
        <taxon>Eukaryota</taxon>
        <taxon>Viridiplantae</taxon>
        <taxon>Streptophyta</taxon>
        <taxon>Embryophyta</taxon>
        <taxon>Tracheophyta</taxon>
        <taxon>Spermatophyta</taxon>
        <taxon>Magnoliopsida</taxon>
        <taxon>eudicotyledons</taxon>
        <taxon>Gunneridae</taxon>
        <taxon>Pentapetalae</taxon>
        <taxon>rosids</taxon>
        <taxon>fabids</taxon>
        <taxon>Fabales</taxon>
        <taxon>Fabaceae</taxon>
        <taxon>Papilionoideae</taxon>
        <taxon>50 kb inversion clade</taxon>
        <taxon>NPAAA clade</taxon>
        <taxon>indigoferoid/millettioid clade</taxon>
        <taxon>Phaseoleae</taxon>
        <taxon>Canavalia</taxon>
    </lineage>
</organism>
<dbReference type="EMBL" id="JAYMYQ010000005">
    <property type="protein sequence ID" value="KAK7329319.1"/>
    <property type="molecule type" value="Genomic_DNA"/>
</dbReference>
<comment type="caution">
    <text evidence="2">The sequence shown here is derived from an EMBL/GenBank/DDBJ whole genome shotgun (WGS) entry which is preliminary data.</text>
</comment>
<protein>
    <submittedName>
        <fullName evidence="2">Uncharacterized protein</fullName>
    </submittedName>
</protein>
<proteinExistence type="predicted"/>
<dbReference type="Proteomes" id="UP001367508">
    <property type="component" value="Unassembled WGS sequence"/>
</dbReference>
<feature type="compositionally biased region" description="Acidic residues" evidence="1">
    <location>
        <begin position="7"/>
        <end position="16"/>
    </location>
</feature>
<name>A0AAN9L7W0_CANGL</name>